<evidence type="ECO:0000313" key="2">
    <source>
        <dbReference type="EMBL" id="MEO1782405.1"/>
    </source>
</evidence>
<comment type="caution">
    <text evidence="2">The sequence shown here is derived from an EMBL/GenBank/DDBJ whole genome shotgun (WGS) entry which is preliminary data.</text>
</comment>
<dbReference type="PANTHER" id="PTHR43441">
    <property type="entry name" value="RIBOSOMAL-PROTEIN-SERINE ACETYLTRANSFERASE"/>
    <property type="match status" value="1"/>
</dbReference>
<proteinExistence type="predicted"/>
<dbReference type="PROSITE" id="PS51186">
    <property type="entry name" value="GNAT"/>
    <property type="match status" value="1"/>
</dbReference>
<dbReference type="Proteomes" id="UP001429357">
    <property type="component" value="Unassembled WGS sequence"/>
</dbReference>
<protein>
    <submittedName>
        <fullName evidence="2">Ribosomal-protein-serine acetyltransferase</fullName>
    </submittedName>
</protein>
<dbReference type="SUPFAM" id="SSF55729">
    <property type="entry name" value="Acyl-CoA N-acyltransferases (Nat)"/>
    <property type="match status" value="1"/>
</dbReference>
<dbReference type="InterPro" id="IPR000182">
    <property type="entry name" value="GNAT_dom"/>
</dbReference>
<sequence length="187" mass="21093">MTAFFSYAVDERVKLVKPDITMASEMYQLICSNQAHLGSFLPIPERVQSVADEVTFILDTMKKEGAGTNRQFFIALDEQLVGAIDIHQIRIPQKSGEVGYWLAAAFTNQGIVTKSLSVLCQLAFEEWDFNKLELIAAVTNKASNQVAQKCDFQLIGRLPDEIFHQDVLKDANLWCLTKADYHKLHVL</sequence>
<reference evidence="2" key="2">
    <citation type="submission" date="2024-02" db="EMBL/GenBank/DDBJ databases">
        <title>The Genome Sequence of Enterococcus diestrammenae JM9A.</title>
        <authorList>
            <person name="Earl A."/>
            <person name="Manson A."/>
            <person name="Gilmore M."/>
            <person name="Sanders J."/>
            <person name="Shea T."/>
            <person name="Howe W."/>
            <person name="Livny J."/>
            <person name="Cuomo C."/>
            <person name="Neafsey D."/>
            <person name="Birren B."/>
        </authorList>
    </citation>
    <scope>NUCLEOTIDE SEQUENCE</scope>
    <source>
        <strain evidence="2">JM9A</strain>
    </source>
</reference>
<dbReference type="Gene3D" id="3.40.630.30">
    <property type="match status" value="1"/>
</dbReference>
<dbReference type="InterPro" id="IPR051908">
    <property type="entry name" value="Ribosomal_N-acetyltransferase"/>
</dbReference>
<name>A0ABV0F2X2_9ENTE</name>
<keyword evidence="3" id="KW-1185">Reference proteome</keyword>
<gene>
    <name evidence="2" type="ORF">BAU18_001999</name>
</gene>
<dbReference type="PANTHER" id="PTHR43441:SF11">
    <property type="entry name" value="RIBOSOMAL-PROTEIN-SERINE ACETYLTRANSFERASE"/>
    <property type="match status" value="1"/>
</dbReference>
<evidence type="ECO:0000313" key="3">
    <source>
        <dbReference type="Proteomes" id="UP001429357"/>
    </source>
</evidence>
<dbReference type="EMBL" id="MAEI02000001">
    <property type="protein sequence ID" value="MEO1782405.1"/>
    <property type="molecule type" value="Genomic_DNA"/>
</dbReference>
<organism evidence="2 3">
    <name type="scientific">Enterococcus diestrammenae</name>
    <dbReference type="NCBI Taxonomy" id="1155073"/>
    <lineage>
        <taxon>Bacteria</taxon>
        <taxon>Bacillati</taxon>
        <taxon>Bacillota</taxon>
        <taxon>Bacilli</taxon>
        <taxon>Lactobacillales</taxon>
        <taxon>Enterococcaceae</taxon>
        <taxon>Enterococcus</taxon>
    </lineage>
</organism>
<feature type="domain" description="N-acetyltransferase" evidence="1">
    <location>
        <begin position="27"/>
        <end position="174"/>
    </location>
</feature>
<accession>A0ABV0F2X2</accession>
<dbReference type="Pfam" id="PF13302">
    <property type="entry name" value="Acetyltransf_3"/>
    <property type="match status" value="1"/>
</dbReference>
<reference evidence="2" key="1">
    <citation type="submission" date="2016-06" db="EMBL/GenBank/DDBJ databases">
        <authorList>
            <person name="Van Tyne D."/>
        </authorList>
    </citation>
    <scope>NUCLEOTIDE SEQUENCE</scope>
    <source>
        <strain evidence="2">JM9A</strain>
    </source>
</reference>
<dbReference type="InterPro" id="IPR016181">
    <property type="entry name" value="Acyl_CoA_acyltransferase"/>
</dbReference>
<dbReference type="RefSeq" id="WP_161869111.1">
    <property type="nucleotide sequence ID" value="NZ_JBMRGR010000030.1"/>
</dbReference>
<evidence type="ECO:0000259" key="1">
    <source>
        <dbReference type="PROSITE" id="PS51186"/>
    </source>
</evidence>